<dbReference type="NCBIfam" id="NF003559">
    <property type="entry name" value="PRK05234.1"/>
    <property type="match status" value="1"/>
</dbReference>
<dbReference type="Gene3D" id="3.40.50.1380">
    <property type="entry name" value="Methylglyoxal synthase-like domain"/>
    <property type="match status" value="1"/>
</dbReference>
<comment type="caution">
    <text evidence="1">The sequence shown here is derived from an EMBL/GenBank/DDBJ whole genome shotgun (WGS) entry which is preliminary data.</text>
</comment>
<gene>
    <name evidence="1" type="ORF">CTEN210_16157</name>
</gene>
<dbReference type="InterPro" id="IPR004363">
    <property type="entry name" value="Methylgl_synth"/>
</dbReference>
<dbReference type="GO" id="GO:0019242">
    <property type="term" value="P:methylglyoxal biosynthetic process"/>
    <property type="evidence" value="ECO:0007669"/>
    <property type="project" value="InterPro"/>
</dbReference>
<organism evidence="1 2">
    <name type="scientific">Chaetoceros tenuissimus</name>
    <dbReference type="NCBI Taxonomy" id="426638"/>
    <lineage>
        <taxon>Eukaryota</taxon>
        <taxon>Sar</taxon>
        <taxon>Stramenopiles</taxon>
        <taxon>Ochrophyta</taxon>
        <taxon>Bacillariophyta</taxon>
        <taxon>Coscinodiscophyceae</taxon>
        <taxon>Chaetocerotophycidae</taxon>
        <taxon>Chaetocerotales</taxon>
        <taxon>Chaetocerotaceae</taxon>
        <taxon>Chaetoceros</taxon>
    </lineage>
</organism>
<dbReference type="SUPFAM" id="SSF52335">
    <property type="entry name" value="Methylglyoxal synthase-like"/>
    <property type="match status" value="1"/>
</dbReference>
<dbReference type="AlphaFoldDB" id="A0AAD3D892"/>
<name>A0AAD3D892_9STRA</name>
<dbReference type="PANTHER" id="PTHR30492">
    <property type="entry name" value="METHYLGLYOXAL SYNTHASE"/>
    <property type="match status" value="1"/>
</dbReference>
<dbReference type="PANTHER" id="PTHR30492:SF0">
    <property type="entry name" value="METHYLGLYOXAL SYNTHASE"/>
    <property type="match status" value="1"/>
</dbReference>
<keyword evidence="2" id="KW-1185">Reference proteome</keyword>
<evidence type="ECO:0000313" key="1">
    <source>
        <dbReference type="EMBL" id="GFH59681.1"/>
    </source>
</evidence>
<dbReference type="EMBL" id="BLLK01000069">
    <property type="protein sequence ID" value="GFH59681.1"/>
    <property type="molecule type" value="Genomic_DNA"/>
</dbReference>
<accession>A0AAD3D892</accession>
<sequence length="366" mass="41043">MPLHGVPGYAKKKENMFLRASTARVELNVLSEKMNEMIAVLEKQEKKEVTATGNTVKYDLSKNVLEYLPTVIPQGVDDEEEAANDSRDAKKLMKQKSKFLGLRHSIAPEKLASITSSTRSEVSVQNVLDMDPEFDSFFGPNDMRLMALVSHNNMKHAMREFVEANKNVLKKFRLTGTNTTMSMLREVFGDDPEVIYGPSCKSGPLGGDAQLVAMAVTGELGGCIFFIDPMDAHPHSADIECLVRQGNVHNIMMLNNPTTAHIALNAMRVALKMGRVEMIPSFFFDLESPSVEAYKQRQNNVLNNAVAAFKKSARERKVDKAMKDANALWEKDHAMKEKKRASVRVSFDKMTIQEEKKEAYSEEFEA</sequence>
<dbReference type="PROSITE" id="PS01335">
    <property type="entry name" value="METHYLGLYOXAL_SYNTH"/>
    <property type="match status" value="1"/>
</dbReference>
<reference evidence="1 2" key="1">
    <citation type="journal article" date="2021" name="Sci. Rep.">
        <title>The genome of the diatom Chaetoceros tenuissimus carries an ancient integrated fragment of an extant virus.</title>
        <authorList>
            <person name="Hongo Y."/>
            <person name="Kimura K."/>
            <person name="Takaki Y."/>
            <person name="Yoshida Y."/>
            <person name="Baba S."/>
            <person name="Kobayashi G."/>
            <person name="Nagasaki K."/>
            <person name="Hano T."/>
            <person name="Tomaru Y."/>
        </authorList>
    </citation>
    <scope>NUCLEOTIDE SEQUENCE [LARGE SCALE GENOMIC DNA]</scope>
    <source>
        <strain evidence="1 2">NIES-3715</strain>
    </source>
</reference>
<evidence type="ECO:0000313" key="2">
    <source>
        <dbReference type="Proteomes" id="UP001054902"/>
    </source>
</evidence>
<dbReference type="GO" id="GO:0008929">
    <property type="term" value="F:methylglyoxal synthase activity"/>
    <property type="evidence" value="ECO:0007669"/>
    <property type="project" value="InterPro"/>
</dbReference>
<dbReference type="InterPro" id="IPR036914">
    <property type="entry name" value="MGS-like_dom_sf"/>
</dbReference>
<dbReference type="GO" id="GO:0005829">
    <property type="term" value="C:cytosol"/>
    <property type="evidence" value="ECO:0007669"/>
    <property type="project" value="TreeGrafter"/>
</dbReference>
<dbReference type="Proteomes" id="UP001054902">
    <property type="component" value="Unassembled WGS sequence"/>
</dbReference>
<dbReference type="InterPro" id="IPR018148">
    <property type="entry name" value="Methylglyoxal_synth_AS"/>
</dbReference>
<protein>
    <submittedName>
        <fullName evidence="1">Methylglyoxal synthase-like protein</fullName>
    </submittedName>
</protein>
<proteinExistence type="predicted"/>